<proteinExistence type="inferred from homology"/>
<dbReference type="EMBL" id="CP071709">
    <property type="protein sequence ID" value="QVY61259.1"/>
    <property type="molecule type" value="Genomic_DNA"/>
</dbReference>
<dbReference type="Pfam" id="PF01380">
    <property type="entry name" value="SIS"/>
    <property type="match status" value="1"/>
</dbReference>
<dbReference type="Gene3D" id="3.40.50.10490">
    <property type="entry name" value="Glucose-6-phosphate isomerase like protein, domain 1"/>
    <property type="match status" value="1"/>
</dbReference>
<dbReference type="RefSeq" id="WP_214476310.1">
    <property type="nucleotide sequence ID" value="NZ_CP071709.1"/>
</dbReference>
<evidence type="ECO:0000256" key="1">
    <source>
        <dbReference type="ARBA" id="ARBA00009235"/>
    </source>
</evidence>
<name>A0ABX8FA56_9BACI</name>
<evidence type="ECO:0000313" key="3">
    <source>
        <dbReference type="EMBL" id="QVY61259.1"/>
    </source>
</evidence>
<reference evidence="3 4" key="1">
    <citation type="submission" date="2021-03" db="EMBL/GenBank/DDBJ databases">
        <title>The first data on the complete genome of the tetrodotoxin-producing bacterium.</title>
        <authorList>
            <person name="Melnikova D.I."/>
            <person name="Nijland R."/>
            <person name="Magarlamov T.Y."/>
        </authorList>
    </citation>
    <scope>NUCLEOTIDE SEQUENCE [LARGE SCALE GENOMIC DNA]</scope>
    <source>
        <strain evidence="3 4">1839</strain>
    </source>
</reference>
<dbReference type="Proteomes" id="UP000679247">
    <property type="component" value="Chromosome"/>
</dbReference>
<accession>A0ABX8FA56</accession>
<keyword evidence="4" id="KW-1185">Reference proteome</keyword>
<organism evidence="3 4">
    <name type="scientific">Cytobacillus gottheilii</name>
    <dbReference type="NCBI Taxonomy" id="859144"/>
    <lineage>
        <taxon>Bacteria</taxon>
        <taxon>Bacillati</taxon>
        <taxon>Bacillota</taxon>
        <taxon>Bacilli</taxon>
        <taxon>Bacillales</taxon>
        <taxon>Bacillaceae</taxon>
        <taxon>Cytobacillus</taxon>
    </lineage>
</organism>
<dbReference type="InterPro" id="IPR046348">
    <property type="entry name" value="SIS_dom_sf"/>
</dbReference>
<protein>
    <submittedName>
        <fullName evidence="3">SIS domain-containing protein</fullName>
    </submittedName>
</protein>
<evidence type="ECO:0000259" key="2">
    <source>
        <dbReference type="PROSITE" id="PS51464"/>
    </source>
</evidence>
<dbReference type="PANTHER" id="PTHR43443:SF1">
    <property type="entry name" value="3-HEXULOSE-6-PHOSPHATE ISOMERASE"/>
    <property type="match status" value="1"/>
</dbReference>
<dbReference type="InterPro" id="IPR001347">
    <property type="entry name" value="SIS_dom"/>
</dbReference>
<dbReference type="PANTHER" id="PTHR43443">
    <property type="entry name" value="3-HEXULOSE-6-PHOSPHATE ISOMERASE"/>
    <property type="match status" value="1"/>
</dbReference>
<comment type="similarity">
    <text evidence="1">Belongs to the SIS family. PHI subfamily.</text>
</comment>
<sequence length="188" mass="20641">MNHSVYYDKCNIVLGECTKALQAVDPVIVSDYIELLKNAEKVFFVGVGRVLLSLKAICKRYAHLGIHAVVVGDITEPAMTDKDVLIVGSGSGNTLFPVAIAKKAKQIGATVIHIGSNPENSMTECTDLFVRIPVASKLKRADEIQSLQPMTSLFEQTLLLFGDITAMMMLEEGNSEIEDLWQYHANLE</sequence>
<dbReference type="NCBIfam" id="TIGR03127">
    <property type="entry name" value="RuMP_HxlB"/>
    <property type="match status" value="1"/>
</dbReference>
<gene>
    <name evidence="3" type="ORF">J1899_20245</name>
</gene>
<dbReference type="InterPro" id="IPR017552">
    <property type="entry name" value="PHI/rmpB"/>
</dbReference>
<evidence type="ECO:0000313" key="4">
    <source>
        <dbReference type="Proteomes" id="UP000679247"/>
    </source>
</evidence>
<feature type="domain" description="SIS" evidence="2">
    <location>
        <begin position="32"/>
        <end position="174"/>
    </location>
</feature>
<dbReference type="PROSITE" id="PS51464">
    <property type="entry name" value="SIS"/>
    <property type="match status" value="1"/>
</dbReference>
<dbReference type="SUPFAM" id="SSF53697">
    <property type="entry name" value="SIS domain"/>
    <property type="match status" value="1"/>
</dbReference>